<dbReference type="Proteomes" id="UP000595691">
    <property type="component" value="Chromosome"/>
</dbReference>
<dbReference type="RefSeq" id="WP_202777603.1">
    <property type="nucleotide sequence ID" value="NZ_CP065425.1"/>
</dbReference>
<accession>A0ABX7E0M2</accession>
<gene>
    <name evidence="2" type="ORF">I5776_17375</name>
</gene>
<sequence>MYEKEAIFITGDAKSSQNNPITKKFSQYFLALVVNRTTGKIIDVDCSATVDLTRRFVQSLFIGRHIDDPSLLEDISNRYFGSSQKAMIVAFQDALKKYHAITALSKKT</sequence>
<evidence type="ECO:0000313" key="2">
    <source>
        <dbReference type="EMBL" id="QQZ08780.1"/>
    </source>
</evidence>
<evidence type="ECO:0000259" key="1">
    <source>
        <dbReference type="Pfam" id="PF12986"/>
    </source>
</evidence>
<feature type="domain" description="DUF3870" evidence="1">
    <location>
        <begin position="8"/>
        <end position="98"/>
    </location>
</feature>
<proteinExistence type="predicted"/>
<keyword evidence="3" id="KW-1185">Reference proteome</keyword>
<dbReference type="InterPro" id="IPR024617">
    <property type="entry name" value="DUF3870"/>
</dbReference>
<reference evidence="2 3" key="1">
    <citation type="submission" date="2020-11" db="EMBL/GenBank/DDBJ databases">
        <title>Taxonomic evaluation of the Bacillus sporothermodurans group of bacteria based on whole genome sequences.</title>
        <authorList>
            <person name="Fiedler G."/>
            <person name="Herbstmann A.-D."/>
            <person name="Doll E."/>
            <person name="Wenning M."/>
            <person name="Brinks E."/>
            <person name="Kabisch J."/>
            <person name="Breitenwieser F."/>
            <person name="Lappann M."/>
            <person name="Boehnlein C."/>
            <person name="Franz C."/>
        </authorList>
    </citation>
    <scope>NUCLEOTIDE SEQUENCE [LARGE SCALE GENOMIC DNA]</scope>
    <source>
        <strain evidence="2 3">JCM 19841</strain>
    </source>
</reference>
<name>A0ABX7E0M2_9BACI</name>
<evidence type="ECO:0000313" key="3">
    <source>
        <dbReference type="Proteomes" id="UP000595691"/>
    </source>
</evidence>
<dbReference type="EMBL" id="CP065425">
    <property type="protein sequence ID" value="QQZ08780.1"/>
    <property type="molecule type" value="Genomic_DNA"/>
</dbReference>
<protein>
    <submittedName>
        <fullName evidence="2">DUF3870 domain-containing protein</fullName>
    </submittedName>
</protein>
<dbReference type="Pfam" id="PF12986">
    <property type="entry name" value="DUF3870"/>
    <property type="match status" value="1"/>
</dbReference>
<organism evidence="2 3">
    <name type="scientific">Heyndrickxia vini</name>
    <dbReference type="NCBI Taxonomy" id="1476025"/>
    <lineage>
        <taxon>Bacteria</taxon>
        <taxon>Bacillati</taxon>
        <taxon>Bacillota</taxon>
        <taxon>Bacilli</taxon>
        <taxon>Bacillales</taxon>
        <taxon>Bacillaceae</taxon>
        <taxon>Heyndrickxia</taxon>
    </lineage>
</organism>